<feature type="region of interest" description="Disordered" evidence="1">
    <location>
        <begin position="79"/>
        <end position="114"/>
    </location>
</feature>
<feature type="compositionally biased region" description="Low complexity" evidence="1">
    <location>
        <begin position="95"/>
        <end position="108"/>
    </location>
</feature>
<dbReference type="Proteomes" id="UP000887226">
    <property type="component" value="Unassembled WGS sequence"/>
</dbReference>
<keyword evidence="3" id="KW-1185">Reference proteome</keyword>
<accession>A0A9P8CE90</accession>
<protein>
    <submittedName>
        <fullName evidence="2">Uncharacterized protein</fullName>
    </submittedName>
</protein>
<comment type="caution">
    <text evidence="2">The sequence shown here is derived from an EMBL/GenBank/DDBJ whole genome shotgun (WGS) entry which is preliminary data.</text>
</comment>
<sequence length="259" mass="29337">MLKHLREIEMENMSDIDDEALAAYNRNKGRGGHRSRGSYTGGFNREGMKGGRPYKCYLCGKQHKVSECDKLEHAKKLLKEDKIKPKKNRARKKYSTSTSTSKRPSTLSAPKRRPRITDMVQQQTASLTHPFLDLIPITKTLNLLPSSRYHQFLSNIKRRTIMVGGGKLYSDQKRTVELVCEDGSAMVLSDVLYEPNLGVDLLSGRRLCEHGLRGAFDSVHMHFMQDSKRIVTATMNQGLYIVSHISKTEAFFPCKSDGN</sequence>
<dbReference type="EMBL" id="MU253976">
    <property type="protein sequence ID" value="KAG9243450.1"/>
    <property type="molecule type" value="Genomic_DNA"/>
</dbReference>
<feature type="compositionally biased region" description="Basic residues" evidence="1">
    <location>
        <begin position="84"/>
        <end position="94"/>
    </location>
</feature>
<evidence type="ECO:0000313" key="3">
    <source>
        <dbReference type="Proteomes" id="UP000887226"/>
    </source>
</evidence>
<dbReference type="AlphaFoldDB" id="A0A9P8CE90"/>
<gene>
    <name evidence="2" type="ORF">BJ878DRAFT_510630</name>
</gene>
<organism evidence="2 3">
    <name type="scientific">Calycina marina</name>
    <dbReference type="NCBI Taxonomy" id="1763456"/>
    <lineage>
        <taxon>Eukaryota</taxon>
        <taxon>Fungi</taxon>
        <taxon>Dikarya</taxon>
        <taxon>Ascomycota</taxon>
        <taxon>Pezizomycotina</taxon>
        <taxon>Leotiomycetes</taxon>
        <taxon>Helotiales</taxon>
        <taxon>Pezizellaceae</taxon>
        <taxon>Calycina</taxon>
    </lineage>
</organism>
<evidence type="ECO:0000313" key="2">
    <source>
        <dbReference type="EMBL" id="KAG9243450.1"/>
    </source>
</evidence>
<reference evidence="2" key="1">
    <citation type="journal article" date="2021" name="IMA Fungus">
        <title>Genomic characterization of three marine fungi, including Emericellopsis atlantica sp. nov. with signatures of a generalist lifestyle and marine biomass degradation.</title>
        <authorList>
            <person name="Hagestad O.C."/>
            <person name="Hou L."/>
            <person name="Andersen J.H."/>
            <person name="Hansen E.H."/>
            <person name="Altermark B."/>
            <person name="Li C."/>
            <person name="Kuhnert E."/>
            <person name="Cox R.J."/>
            <person name="Crous P.W."/>
            <person name="Spatafora J.W."/>
            <person name="Lail K."/>
            <person name="Amirebrahimi M."/>
            <person name="Lipzen A."/>
            <person name="Pangilinan J."/>
            <person name="Andreopoulos W."/>
            <person name="Hayes R.D."/>
            <person name="Ng V."/>
            <person name="Grigoriev I.V."/>
            <person name="Jackson S.A."/>
            <person name="Sutton T.D.S."/>
            <person name="Dobson A.D.W."/>
            <person name="Rama T."/>
        </authorList>
    </citation>
    <scope>NUCLEOTIDE SEQUENCE</scope>
    <source>
        <strain evidence="2">TRa3180A</strain>
    </source>
</reference>
<dbReference type="OrthoDB" id="5429139at2759"/>
<name>A0A9P8CE90_9HELO</name>
<evidence type="ECO:0000256" key="1">
    <source>
        <dbReference type="SAM" id="MobiDB-lite"/>
    </source>
</evidence>
<proteinExistence type="predicted"/>